<dbReference type="EMBL" id="MU069831">
    <property type="protein sequence ID" value="KAF5833093.1"/>
    <property type="molecule type" value="Genomic_DNA"/>
</dbReference>
<name>A0ABQ7GER2_DUNSA</name>
<protein>
    <recommendedName>
        <fullName evidence="4">Glycosyl transferase family 1 domain-containing protein</fullName>
    </recommendedName>
</protein>
<feature type="transmembrane region" description="Helical" evidence="1">
    <location>
        <begin position="44"/>
        <end position="68"/>
    </location>
</feature>
<dbReference type="PANTHER" id="PTHR46656:SF3">
    <property type="entry name" value="PUTATIVE-RELATED"/>
    <property type="match status" value="1"/>
</dbReference>
<gene>
    <name evidence="2" type="ORF">DUNSADRAFT_10712</name>
</gene>
<dbReference type="Proteomes" id="UP000815325">
    <property type="component" value="Unassembled WGS sequence"/>
</dbReference>
<dbReference type="Pfam" id="PF13692">
    <property type="entry name" value="Glyco_trans_1_4"/>
    <property type="match status" value="1"/>
</dbReference>
<evidence type="ECO:0000313" key="3">
    <source>
        <dbReference type="Proteomes" id="UP000815325"/>
    </source>
</evidence>
<keyword evidence="1" id="KW-1133">Transmembrane helix</keyword>
<dbReference type="Gene3D" id="3.40.50.2000">
    <property type="entry name" value="Glycogen Phosphorylase B"/>
    <property type="match status" value="1"/>
</dbReference>
<accession>A0ABQ7GER2</accession>
<evidence type="ECO:0000256" key="1">
    <source>
        <dbReference type="SAM" id="Phobius"/>
    </source>
</evidence>
<reference evidence="2" key="1">
    <citation type="submission" date="2017-08" db="EMBL/GenBank/DDBJ databases">
        <authorList>
            <person name="Polle J.E."/>
            <person name="Barry K."/>
            <person name="Cushman J."/>
            <person name="Schmutz J."/>
            <person name="Tran D."/>
            <person name="Hathwaick L.T."/>
            <person name="Yim W.C."/>
            <person name="Jenkins J."/>
            <person name="Mckie-Krisberg Z.M."/>
            <person name="Prochnik S."/>
            <person name="Lindquist E."/>
            <person name="Dockter R.B."/>
            <person name="Adam C."/>
            <person name="Molina H."/>
            <person name="Bunkerborg J."/>
            <person name="Jin E."/>
            <person name="Buchheim M."/>
            <person name="Magnuson J."/>
        </authorList>
    </citation>
    <scope>NUCLEOTIDE SEQUENCE</scope>
    <source>
        <strain evidence="2">CCAP 19/18</strain>
    </source>
</reference>
<sequence length="616" mass="68578">MARRLRAGQEGVIHGASTTLAEKIRRAGGDPAGKARINPAIRQYGALAVAACMLGFAIFCLSTALYTWHARAKLANKMVPQDWWGSRADNFAALRKGFGEELNTQDLQPRPLAVYEKLAKQAGGKRGPVKLKYPILWQSAFWSHSGYGTEAVSFILGLLKYALVEEEDIWIMQKGDAVHLSVVDSLPRKVKDMLEQQDISNITKRLSPAQRNRPLISICHCFPDCWRSMKDESWLYPLHYTKAAERMFKQGLMGLPEESGCPCPDLYTAPRVVYRIGRSMFETESLPSDLAKYAKLLDEVWVPSKSSVASFEKGGVDPLKLSALPQGVDTDAFDPDNYQPYDLSQGTLIMGKMSSSDGGSPSQTPTFRFLSIFKWEKRKGWDILLSGFTEEFKGDGNVELHILTKESEEQIHDIPSFIQQAAASLLNITHSSQFDVLPRVYVHHHHIPDSLLPGLYCATDALVLPTHGEGWGRPQIEAMAMGKPVISTNWSGVAAFLHKGVGYPIRVEGLVEAVDEGANSFGWFKHQRWAQPSKQHMKELMRQVVRNPAAAAAKGAAARKYVVDHFSLLAVARKLLAQLLRVQDVVDSLLKRAEGKDLMMQDYKATREKEASSQNN</sequence>
<dbReference type="SUPFAM" id="SSF53756">
    <property type="entry name" value="UDP-Glycosyltransferase/glycogen phosphorylase"/>
    <property type="match status" value="1"/>
</dbReference>
<evidence type="ECO:0000313" key="2">
    <source>
        <dbReference type="EMBL" id="KAF5833093.1"/>
    </source>
</evidence>
<organism evidence="2 3">
    <name type="scientific">Dunaliella salina</name>
    <name type="common">Green alga</name>
    <name type="synonym">Protococcus salinus</name>
    <dbReference type="NCBI Taxonomy" id="3046"/>
    <lineage>
        <taxon>Eukaryota</taxon>
        <taxon>Viridiplantae</taxon>
        <taxon>Chlorophyta</taxon>
        <taxon>core chlorophytes</taxon>
        <taxon>Chlorophyceae</taxon>
        <taxon>CS clade</taxon>
        <taxon>Chlamydomonadales</taxon>
        <taxon>Dunaliellaceae</taxon>
        <taxon>Dunaliella</taxon>
    </lineage>
</organism>
<evidence type="ECO:0008006" key="4">
    <source>
        <dbReference type="Google" id="ProtNLM"/>
    </source>
</evidence>
<keyword evidence="3" id="KW-1185">Reference proteome</keyword>
<keyword evidence="1" id="KW-0812">Transmembrane</keyword>
<keyword evidence="1" id="KW-0472">Membrane</keyword>
<proteinExistence type="predicted"/>
<dbReference type="CDD" id="cd03801">
    <property type="entry name" value="GT4_PimA-like"/>
    <property type="match status" value="1"/>
</dbReference>
<dbReference type="PANTHER" id="PTHR46656">
    <property type="entry name" value="PUTATIVE-RELATED"/>
    <property type="match status" value="1"/>
</dbReference>
<comment type="caution">
    <text evidence="2">The sequence shown here is derived from an EMBL/GenBank/DDBJ whole genome shotgun (WGS) entry which is preliminary data.</text>
</comment>